<comment type="caution">
    <text evidence="1">The sequence shown here is derived from an EMBL/GenBank/DDBJ whole genome shotgun (WGS) entry which is preliminary data.</text>
</comment>
<reference evidence="1" key="2">
    <citation type="submission" date="2023-01" db="EMBL/GenBank/DDBJ databases">
        <authorList>
            <person name="Uljanovas D."/>
        </authorList>
    </citation>
    <scope>NUCLEOTIDE SEQUENCE</scope>
    <source>
        <strain evidence="1">W48</strain>
    </source>
</reference>
<dbReference type="EMBL" id="JAQJJC010000047">
    <property type="protein sequence ID" value="MDN5115316.1"/>
    <property type="molecule type" value="Genomic_DNA"/>
</dbReference>
<accession>A0AAW7Q898</accession>
<evidence type="ECO:0000313" key="2">
    <source>
        <dbReference type="Proteomes" id="UP001170713"/>
    </source>
</evidence>
<evidence type="ECO:0000313" key="1">
    <source>
        <dbReference type="EMBL" id="MDN5115316.1"/>
    </source>
</evidence>
<gene>
    <name evidence="1" type="ORF">PJV88_11810</name>
</gene>
<feature type="non-terminal residue" evidence="1">
    <location>
        <position position="1"/>
    </location>
</feature>
<dbReference type="AlphaFoldDB" id="A0AAW7Q898"/>
<proteinExistence type="predicted"/>
<dbReference type="RefSeq" id="WP_301343463.1">
    <property type="nucleotide sequence ID" value="NZ_JAQJJC010000047.1"/>
</dbReference>
<name>A0AAW7Q898_9BACT</name>
<protein>
    <submittedName>
        <fullName evidence="1">Uncharacterized protein</fullName>
    </submittedName>
</protein>
<dbReference type="Proteomes" id="UP001170713">
    <property type="component" value="Unassembled WGS sequence"/>
</dbReference>
<reference evidence="1" key="1">
    <citation type="journal article" date="2023" name="Microorganisms">
        <title>Genomic Characterization of Arcobacter butzleri Strains Isolated from Various Sources in Lithuania.</title>
        <authorList>
            <person name="Uljanovas D."/>
            <person name="Golz G."/>
            <person name="Fleischmann S."/>
            <person name="Kudirkiene E."/>
            <person name="Kasetiene N."/>
            <person name="Grineviciene A."/>
            <person name="Tamuleviciene E."/>
            <person name="Aksomaitiene J."/>
            <person name="Alter T."/>
            <person name="Malakauskas M."/>
        </authorList>
    </citation>
    <scope>NUCLEOTIDE SEQUENCE</scope>
    <source>
        <strain evidence="1">W48</strain>
    </source>
</reference>
<sequence>EINIDILKHKYKFQSFQEKLDLIFQDVNTNSLDLQSLEFKQNRLKLILTSSKKEDLYQFLEKNNKNITFSSINLLENSNLYEAVIDAKIFE</sequence>
<organism evidence="1 2">
    <name type="scientific">Aliarcobacter butzleri</name>
    <dbReference type="NCBI Taxonomy" id="28197"/>
    <lineage>
        <taxon>Bacteria</taxon>
        <taxon>Pseudomonadati</taxon>
        <taxon>Campylobacterota</taxon>
        <taxon>Epsilonproteobacteria</taxon>
        <taxon>Campylobacterales</taxon>
        <taxon>Arcobacteraceae</taxon>
        <taxon>Aliarcobacter</taxon>
    </lineage>
</organism>